<evidence type="ECO:0000256" key="13">
    <source>
        <dbReference type="ARBA" id="ARBA00022842"/>
    </source>
</evidence>
<proteinExistence type="inferred from homology"/>
<keyword evidence="6 15" id="KW-0698">rRNA processing</keyword>
<evidence type="ECO:0000259" key="17">
    <source>
        <dbReference type="PROSITE" id="PS50137"/>
    </source>
</evidence>
<dbReference type="CDD" id="cd00593">
    <property type="entry name" value="RIBOc"/>
    <property type="match status" value="1"/>
</dbReference>
<keyword evidence="10 15" id="KW-0479">Metal-binding</keyword>
<keyword evidence="9 15" id="KW-0540">Nuclease</keyword>
<keyword evidence="8 15" id="KW-0819">tRNA processing</keyword>
<dbReference type="GO" id="GO:0005737">
    <property type="term" value="C:cytoplasm"/>
    <property type="evidence" value="ECO:0007669"/>
    <property type="project" value="UniProtKB-SubCell"/>
</dbReference>
<feature type="binding site" evidence="15">
    <location>
        <position position="118"/>
    </location>
    <ligand>
        <name>Mg(2+)</name>
        <dbReference type="ChEBI" id="CHEBI:18420"/>
    </ligand>
</feature>
<dbReference type="InterPro" id="IPR014720">
    <property type="entry name" value="dsRBD_dom"/>
</dbReference>
<evidence type="ECO:0000256" key="16">
    <source>
        <dbReference type="SAM" id="MobiDB-lite"/>
    </source>
</evidence>
<dbReference type="PROSITE" id="PS50142">
    <property type="entry name" value="RNASE_3_2"/>
    <property type="match status" value="1"/>
</dbReference>
<evidence type="ECO:0000256" key="3">
    <source>
        <dbReference type="ARBA" id="ARBA00010183"/>
    </source>
</evidence>
<dbReference type="SUPFAM" id="SSF69065">
    <property type="entry name" value="RNase III domain-like"/>
    <property type="match status" value="1"/>
</dbReference>
<protein>
    <recommendedName>
        <fullName evidence="15">Ribonuclease 3</fullName>
        <ecNumber evidence="15">3.1.26.3</ecNumber>
    </recommendedName>
    <alternativeName>
        <fullName evidence="15">Ribonuclease III</fullName>
        <shortName evidence="15">RNase III</shortName>
    </alternativeName>
</protein>
<reference evidence="19 20" key="1">
    <citation type="journal article" date="2016" name="Nat. Commun.">
        <title>Thousands of microbial genomes shed light on interconnected biogeochemical processes in an aquifer system.</title>
        <authorList>
            <person name="Anantharaman K."/>
            <person name="Brown C.T."/>
            <person name="Hug L.A."/>
            <person name="Sharon I."/>
            <person name="Castelle C.J."/>
            <person name="Probst A.J."/>
            <person name="Thomas B.C."/>
            <person name="Singh A."/>
            <person name="Wilkins M.J."/>
            <person name="Karaoz U."/>
            <person name="Brodie E.L."/>
            <person name="Williams K.H."/>
            <person name="Hubbard S.S."/>
            <person name="Banfield J.F."/>
        </authorList>
    </citation>
    <scope>NUCLEOTIDE SEQUENCE [LARGE SCALE GENOMIC DNA]</scope>
</reference>
<dbReference type="Pfam" id="PF14622">
    <property type="entry name" value="Ribonucleas_3_3"/>
    <property type="match status" value="1"/>
</dbReference>
<name>A0A1G2PIN0_9BACT</name>
<evidence type="ECO:0000256" key="14">
    <source>
        <dbReference type="ARBA" id="ARBA00022884"/>
    </source>
</evidence>
<dbReference type="NCBIfam" id="TIGR02191">
    <property type="entry name" value="RNaseIII"/>
    <property type="match status" value="1"/>
</dbReference>
<dbReference type="EMBL" id="MHSS01000015">
    <property type="protein sequence ID" value="OHA47639.1"/>
    <property type="molecule type" value="Genomic_DNA"/>
</dbReference>
<evidence type="ECO:0000256" key="6">
    <source>
        <dbReference type="ARBA" id="ARBA00022552"/>
    </source>
</evidence>
<evidence type="ECO:0000259" key="18">
    <source>
        <dbReference type="PROSITE" id="PS50142"/>
    </source>
</evidence>
<keyword evidence="11 15" id="KW-0255">Endonuclease</keyword>
<evidence type="ECO:0000256" key="10">
    <source>
        <dbReference type="ARBA" id="ARBA00022723"/>
    </source>
</evidence>
<dbReference type="PANTHER" id="PTHR11207:SF0">
    <property type="entry name" value="RIBONUCLEASE 3"/>
    <property type="match status" value="1"/>
</dbReference>
<comment type="subcellular location">
    <subcellularLocation>
        <location evidence="2 15">Cytoplasm</location>
    </subcellularLocation>
</comment>
<keyword evidence="7 15" id="KW-0507">mRNA processing</keyword>
<keyword evidence="15" id="KW-0699">rRNA-binding</keyword>
<keyword evidence="5 15" id="KW-0963">Cytoplasm</keyword>
<dbReference type="CDD" id="cd10845">
    <property type="entry name" value="DSRM_RNAse_III_family"/>
    <property type="match status" value="1"/>
</dbReference>
<comment type="catalytic activity">
    <reaction evidence="1 15">
        <text>Endonucleolytic cleavage to 5'-phosphomonoester.</text>
        <dbReference type="EC" id="3.1.26.3"/>
    </reaction>
</comment>
<dbReference type="GO" id="GO:0006364">
    <property type="term" value="P:rRNA processing"/>
    <property type="evidence" value="ECO:0007669"/>
    <property type="project" value="UniProtKB-UniRule"/>
</dbReference>
<dbReference type="STRING" id="1802362.A2806_03415"/>
<dbReference type="GO" id="GO:0004525">
    <property type="term" value="F:ribonuclease III activity"/>
    <property type="evidence" value="ECO:0007669"/>
    <property type="project" value="UniProtKB-UniRule"/>
</dbReference>
<dbReference type="GO" id="GO:0003725">
    <property type="term" value="F:double-stranded RNA binding"/>
    <property type="evidence" value="ECO:0007669"/>
    <property type="project" value="TreeGrafter"/>
</dbReference>
<dbReference type="FunFam" id="1.10.1520.10:FF:000001">
    <property type="entry name" value="Ribonuclease 3"/>
    <property type="match status" value="1"/>
</dbReference>
<feature type="region of interest" description="Disordered" evidence="16">
    <location>
        <begin position="209"/>
        <end position="229"/>
    </location>
</feature>
<keyword evidence="12 15" id="KW-0378">Hydrolase</keyword>
<dbReference type="PROSITE" id="PS50137">
    <property type="entry name" value="DS_RBD"/>
    <property type="match status" value="1"/>
</dbReference>
<dbReference type="AlphaFoldDB" id="A0A1G2PIN0"/>
<dbReference type="Pfam" id="PF00035">
    <property type="entry name" value="dsrm"/>
    <property type="match status" value="1"/>
</dbReference>
<feature type="domain" description="DRBM" evidence="17">
    <location>
        <begin position="159"/>
        <end position="228"/>
    </location>
</feature>
<dbReference type="EC" id="3.1.26.3" evidence="15"/>
<comment type="subunit">
    <text evidence="4 15">Homodimer.</text>
</comment>
<dbReference type="SUPFAM" id="SSF54768">
    <property type="entry name" value="dsRNA-binding domain-like"/>
    <property type="match status" value="1"/>
</dbReference>
<dbReference type="GO" id="GO:0019843">
    <property type="term" value="F:rRNA binding"/>
    <property type="evidence" value="ECO:0007669"/>
    <property type="project" value="UniProtKB-KW"/>
</dbReference>
<evidence type="ECO:0000256" key="2">
    <source>
        <dbReference type="ARBA" id="ARBA00004496"/>
    </source>
</evidence>
<dbReference type="GO" id="GO:0006397">
    <property type="term" value="P:mRNA processing"/>
    <property type="evidence" value="ECO:0007669"/>
    <property type="project" value="UniProtKB-UniRule"/>
</dbReference>
<dbReference type="FunFam" id="3.30.160.20:FF:000003">
    <property type="entry name" value="Ribonuclease 3"/>
    <property type="match status" value="1"/>
</dbReference>
<dbReference type="PROSITE" id="PS00517">
    <property type="entry name" value="RNASE_3_1"/>
    <property type="match status" value="1"/>
</dbReference>
<comment type="caution">
    <text evidence="19">The sequence shown here is derived from an EMBL/GenBank/DDBJ whole genome shotgun (WGS) entry which is preliminary data.</text>
</comment>
<accession>A0A1G2PIN0</accession>
<dbReference type="HAMAP" id="MF_00104">
    <property type="entry name" value="RNase_III"/>
    <property type="match status" value="1"/>
</dbReference>
<comment type="function">
    <text evidence="15">Digests double-stranded RNA. Involved in the processing of primary rRNA transcript to yield the immediate precursors to the large and small rRNAs (23S and 16S). Processes some mRNAs, and tRNAs when they are encoded in the rRNA operon. Processes pre-crRNA and tracrRNA of type II CRISPR loci if present in the organism.</text>
</comment>
<evidence type="ECO:0000256" key="15">
    <source>
        <dbReference type="HAMAP-Rule" id="MF_00104"/>
    </source>
</evidence>
<evidence type="ECO:0000256" key="5">
    <source>
        <dbReference type="ARBA" id="ARBA00022490"/>
    </source>
</evidence>
<evidence type="ECO:0000256" key="9">
    <source>
        <dbReference type="ARBA" id="ARBA00022722"/>
    </source>
</evidence>
<sequence length="229" mass="26002">MDISDFERRLGVSFKNPVLLEEALTHRSYLNEHPRWKYPHNERLEFLGDAVLELAVSEYLFQRFPEKPEGELTNLRAALVRAETLAHVAHELKVNDVIRLSRGEAKDVGRARDVILANACEAIVGAIYLDQGFHAVKDFLRKALLPKLEDILVSGSVRDPKSQFQEMAQEKMRTTPSYKVISERGPDHAKTFSVGVYLGETLIAKGEGLSKQEAQQEAAREALHKKRWQ</sequence>
<dbReference type="GO" id="GO:0010468">
    <property type="term" value="P:regulation of gene expression"/>
    <property type="evidence" value="ECO:0007669"/>
    <property type="project" value="TreeGrafter"/>
</dbReference>
<dbReference type="Gene3D" id="1.10.1520.10">
    <property type="entry name" value="Ribonuclease III domain"/>
    <property type="match status" value="1"/>
</dbReference>
<gene>
    <name evidence="15" type="primary">rnc</name>
    <name evidence="19" type="ORF">A2806_03415</name>
</gene>
<dbReference type="InterPro" id="IPR000999">
    <property type="entry name" value="RNase_III_dom"/>
</dbReference>
<dbReference type="SMART" id="SM00358">
    <property type="entry name" value="DSRM"/>
    <property type="match status" value="1"/>
</dbReference>
<dbReference type="GO" id="GO:0008033">
    <property type="term" value="P:tRNA processing"/>
    <property type="evidence" value="ECO:0007669"/>
    <property type="project" value="UniProtKB-KW"/>
</dbReference>
<dbReference type="PANTHER" id="PTHR11207">
    <property type="entry name" value="RIBONUCLEASE III"/>
    <property type="match status" value="1"/>
</dbReference>
<feature type="binding site" evidence="15">
    <location>
        <position position="45"/>
    </location>
    <ligand>
        <name>Mg(2+)</name>
        <dbReference type="ChEBI" id="CHEBI:18420"/>
    </ligand>
</feature>
<evidence type="ECO:0000256" key="1">
    <source>
        <dbReference type="ARBA" id="ARBA00000109"/>
    </source>
</evidence>
<evidence type="ECO:0000256" key="8">
    <source>
        <dbReference type="ARBA" id="ARBA00022694"/>
    </source>
</evidence>
<feature type="domain" description="RNase III" evidence="18">
    <location>
        <begin position="3"/>
        <end position="132"/>
    </location>
</feature>
<evidence type="ECO:0000256" key="4">
    <source>
        <dbReference type="ARBA" id="ARBA00011738"/>
    </source>
</evidence>
<keyword evidence="14 15" id="KW-0694">RNA-binding</keyword>
<evidence type="ECO:0000313" key="19">
    <source>
        <dbReference type="EMBL" id="OHA47639.1"/>
    </source>
</evidence>
<comment type="cofactor">
    <cofactor evidence="15">
        <name>Mg(2+)</name>
        <dbReference type="ChEBI" id="CHEBI:18420"/>
    </cofactor>
</comment>
<dbReference type="Proteomes" id="UP000177629">
    <property type="component" value="Unassembled WGS sequence"/>
</dbReference>
<feature type="active site" evidence="15">
    <location>
        <position position="49"/>
    </location>
</feature>
<dbReference type="GO" id="GO:0046872">
    <property type="term" value="F:metal ion binding"/>
    <property type="evidence" value="ECO:0007669"/>
    <property type="project" value="UniProtKB-KW"/>
</dbReference>
<comment type="similarity">
    <text evidence="3">Belongs to the ribonuclease III family.</text>
</comment>
<evidence type="ECO:0000256" key="12">
    <source>
        <dbReference type="ARBA" id="ARBA00022801"/>
    </source>
</evidence>
<evidence type="ECO:0000256" key="7">
    <source>
        <dbReference type="ARBA" id="ARBA00022664"/>
    </source>
</evidence>
<dbReference type="SMART" id="SM00535">
    <property type="entry name" value="RIBOc"/>
    <property type="match status" value="1"/>
</dbReference>
<evidence type="ECO:0000313" key="20">
    <source>
        <dbReference type="Proteomes" id="UP000177629"/>
    </source>
</evidence>
<dbReference type="InterPro" id="IPR011907">
    <property type="entry name" value="RNase_III"/>
</dbReference>
<dbReference type="Gene3D" id="3.30.160.20">
    <property type="match status" value="1"/>
</dbReference>
<feature type="binding site" evidence="15">
    <location>
        <position position="121"/>
    </location>
    <ligand>
        <name>Mg(2+)</name>
        <dbReference type="ChEBI" id="CHEBI:18420"/>
    </ligand>
</feature>
<evidence type="ECO:0000256" key="11">
    <source>
        <dbReference type="ARBA" id="ARBA00022759"/>
    </source>
</evidence>
<dbReference type="GO" id="GO:0042802">
    <property type="term" value="F:identical protein binding"/>
    <property type="evidence" value="ECO:0007669"/>
    <property type="project" value="UniProtKB-ARBA"/>
</dbReference>
<organism evidence="19 20">
    <name type="scientific">Candidatus Terrybacteria bacterium RIFCSPHIGHO2_01_FULL_48_17</name>
    <dbReference type="NCBI Taxonomy" id="1802362"/>
    <lineage>
        <taxon>Bacteria</taxon>
        <taxon>Candidatus Terryibacteriota</taxon>
    </lineage>
</organism>
<keyword evidence="13 15" id="KW-0460">Magnesium</keyword>
<feature type="active site" evidence="15">
    <location>
        <position position="121"/>
    </location>
</feature>
<dbReference type="InterPro" id="IPR036389">
    <property type="entry name" value="RNase_III_sf"/>
</dbReference>